<dbReference type="SUPFAM" id="SSF64288">
    <property type="entry name" value="Chorismate lyase-like"/>
    <property type="match status" value="1"/>
</dbReference>
<evidence type="ECO:0000313" key="5">
    <source>
        <dbReference type="EMBL" id="QRV25734.1"/>
    </source>
</evidence>
<comment type="subcellular location">
    <subcellularLocation>
        <location evidence="4">Cytoplasm</location>
    </subcellularLocation>
</comment>
<evidence type="ECO:0000256" key="4">
    <source>
        <dbReference type="HAMAP-Rule" id="MF_01632"/>
    </source>
</evidence>
<accession>A0ABX7IUU8</accession>
<reference evidence="5 6" key="1">
    <citation type="submission" date="2021-02" db="EMBL/GenBank/DDBJ databases">
        <title>The genome of Marinomonas foliarum JZW.</title>
        <authorList>
            <person name="Sun M."/>
        </authorList>
    </citation>
    <scope>NUCLEOTIDE SEQUENCE [LARGE SCALE GENOMIC DNA]</scope>
    <source>
        <strain evidence="5 6">JZW</strain>
    </source>
</reference>
<dbReference type="InterPro" id="IPR028978">
    <property type="entry name" value="Chorismate_lyase_/UTRA_dom_sf"/>
</dbReference>
<organism evidence="5 6">
    <name type="scientific">Marinomonas foliarum</name>
    <dbReference type="NCBI Taxonomy" id="491950"/>
    <lineage>
        <taxon>Bacteria</taxon>
        <taxon>Pseudomonadati</taxon>
        <taxon>Pseudomonadota</taxon>
        <taxon>Gammaproteobacteria</taxon>
        <taxon>Oceanospirillales</taxon>
        <taxon>Oceanospirillaceae</taxon>
        <taxon>Marinomonas</taxon>
    </lineage>
</organism>
<dbReference type="Gene3D" id="3.40.1410.10">
    <property type="entry name" value="Chorismate lyase-like"/>
    <property type="match status" value="1"/>
</dbReference>
<comment type="pathway">
    <text evidence="4">Cofactor biosynthesis; ubiquinone biosynthesis.</text>
</comment>
<evidence type="ECO:0000256" key="1">
    <source>
        <dbReference type="ARBA" id="ARBA00022490"/>
    </source>
</evidence>
<dbReference type="HAMAP" id="MF_01632">
    <property type="entry name" value="UbiC"/>
    <property type="match status" value="1"/>
</dbReference>
<dbReference type="PANTHER" id="PTHR38683">
    <property type="entry name" value="CHORISMATE PYRUVATE-LYASE"/>
    <property type="match status" value="1"/>
</dbReference>
<keyword evidence="6" id="KW-1185">Reference proteome</keyword>
<keyword evidence="2 4" id="KW-0831">Ubiquinone biosynthesis</keyword>
<dbReference type="Proteomes" id="UP000644167">
    <property type="component" value="Chromosome"/>
</dbReference>
<dbReference type="Pfam" id="PF04345">
    <property type="entry name" value="Chor_lyase"/>
    <property type="match status" value="1"/>
</dbReference>
<dbReference type="EMBL" id="CP070273">
    <property type="protein sequence ID" value="QRV25734.1"/>
    <property type="molecule type" value="Genomic_DNA"/>
</dbReference>
<feature type="binding site" evidence="4">
    <location>
        <position position="122"/>
    </location>
    <ligand>
        <name>substrate</name>
    </ligand>
</feature>
<keyword evidence="3 4" id="KW-0456">Lyase</keyword>
<comment type="function">
    <text evidence="4">Removes the pyruvyl group from chorismate, with concomitant aromatization of the ring, to provide 4-hydroxybenzoate (4HB) for the ubiquinone pathway.</text>
</comment>
<protein>
    <recommendedName>
        <fullName evidence="4">Probable chorismate pyruvate-lyase</fullName>
        <shortName evidence="4">CL</shortName>
        <shortName evidence="4">CPL</shortName>
        <ecNumber evidence="4">4.1.3.40</ecNumber>
    </recommendedName>
</protein>
<dbReference type="EC" id="4.1.3.40" evidence="4"/>
<evidence type="ECO:0000256" key="2">
    <source>
        <dbReference type="ARBA" id="ARBA00022688"/>
    </source>
</evidence>
<keyword evidence="1 4" id="KW-0963">Cytoplasm</keyword>
<dbReference type="GO" id="GO:0016829">
    <property type="term" value="F:lyase activity"/>
    <property type="evidence" value="ECO:0007669"/>
    <property type="project" value="UniProtKB-KW"/>
</dbReference>
<name>A0ABX7IUU8_9GAMM</name>
<dbReference type="PANTHER" id="PTHR38683:SF1">
    <property type="entry name" value="CHORISMATE PYRUVATE-LYASE"/>
    <property type="match status" value="1"/>
</dbReference>
<feature type="binding site" evidence="4">
    <location>
        <position position="84"/>
    </location>
    <ligand>
        <name>substrate</name>
    </ligand>
</feature>
<feature type="binding site" evidence="4">
    <location>
        <position position="172"/>
    </location>
    <ligand>
        <name>substrate</name>
    </ligand>
</feature>
<dbReference type="InterPro" id="IPR007440">
    <property type="entry name" value="Chorismate--pyruvate_lyase"/>
</dbReference>
<comment type="similarity">
    <text evidence="4">Belongs to the UbiC family.</text>
</comment>
<evidence type="ECO:0000313" key="6">
    <source>
        <dbReference type="Proteomes" id="UP000644167"/>
    </source>
</evidence>
<comment type="caution">
    <text evidence="4">Lacks conserved residue(s) required for the propagation of feature annotation.</text>
</comment>
<gene>
    <name evidence="4" type="primary">ubiC</name>
    <name evidence="5" type="ORF">JSY38_08875</name>
</gene>
<evidence type="ECO:0000256" key="3">
    <source>
        <dbReference type="ARBA" id="ARBA00023239"/>
    </source>
</evidence>
<sequence>MHQAIMNPSAAQQFDYRWSPVHQINKMKVPQKLWPWLTTKDSLTAKLHCVGTLIVEVLEDAWGIPTARERKRLKLGPRDAARIRTVLLKVDGQAVIYARSVIPAKSLKGHWRQVKQLQNKPLGGYLFQHRALKRSGIEVTQLPKHMFPNRPNSVWARRSVFHQFGPGILVNEAFFDEIHQLKSPFGIV</sequence>
<proteinExistence type="inferred from homology"/>
<keyword evidence="4" id="KW-0670">Pyruvate</keyword>
<comment type="catalytic activity">
    <reaction evidence="4">
        <text>chorismate = 4-hydroxybenzoate + pyruvate</text>
        <dbReference type="Rhea" id="RHEA:16505"/>
        <dbReference type="ChEBI" id="CHEBI:15361"/>
        <dbReference type="ChEBI" id="CHEBI:17879"/>
        <dbReference type="ChEBI" id="CHEBI:29748"/>
        <dbReference type="EC" id="4.1.3.40"/>
    </reaction>
</comment>